<dbReference type="PROSITE" id="PS51819">
    <property type="entry name" value="VOC"/>
    <property type="match status" value="2"/>
</dbReference>
<dbReference type="InterPro" id="IPR004360">
    <property type="entry name" value="Glyas_Fos-R_dOase_dom"/>
</dbReference>
<dbReference type="Gene3D" id="3.10.180.10">
    <property type="entry name" value="2,3-Dihydroxybiphenyl 1,2-Dioxygenase, domain 1"/>
    <property type="match status" value="2"/>
</dbReference>
<keyword evidence="2" id="KW-0223">Dioxygenase</keyword>
<dbReference type="AlphaFoldDB" id="A0A371XBK3"/>
<evidence type="ECO:0000313" key="3">
    <source>
        <dbReference type="Proteomes" id="UP000262379"/>
    </source>
</evidence>
<feature type="domain" description="VOC" evidence="1">
    <location>
        <begin position="34"/>
        <end position="159"/>
    </location>
</feature>
<evidence type="ECO:0000313" key="2">
    <source>
        <dbReference type="EMBL" id="RFC66608.1"/>
    </source>
</evidence>
<protein>
    <submittedName>
        <fullName evidence="2">Ring-cleaving dioxygenase</fullName>
    </submittedName>
</protein>
<gene>
    <name evidence="2" type="ORF">DY251_15255</name>
</gene>
<dbReference type="InterPro" id="IPR052537">
    <property type="entry name" value="Extradiol_RC_dioxygenase"/>
</dbReference>
<dbReference type="CDD" id="cd08346">
    <property type="entry name" value="PcpA_N_like"/>
    <property type="match status" value="1"/>
</dbReference>
<dbReference type="InterPro" id="IPR029058">
    <property type="entry name" value="AB_hydrolase_fold"/>
</dbReference>
<dbReference type="PANTHER" id="PTHR36110">
    <property type="entry name" value="RING-CLEAVING DIOXYGENASE MHQE-RELATED"/>
    <property type="match status" value="1"/>
</dbReference>
<proteinExistence type="predicted"/>
<accession>A0A371XBK3</accession>
<dbReference type="GO" id="GO:0051213">
    <property type="term" value="F:dioxygenase activity"/>
    <property type="evidence" value="ECO:0007669"/>
    <property type="project" value="UniProtKB-KW"/>
</dbReference>
<dbReference type="Gene3D" id="3.40.50.1820">
    <property type="entry name" value="alpha/beta hydrolase"/>
    <property type="match status" value="1"/>
</dbReference>
<dbReference type="SUPFAM" id="SSF53474">
    <property type="entry name" value="alpha/beta-Hydrolases"/>
    <property type="match status" value="1"/>
</dbReference>
<evidence type="ECO:0000259" key="1">
    <source>
        <dbReference type="PROSITE" id="PS51819"/>
    </source>
</evidence>
<dbReference type="Pfam" id="PF00903">
    <property type="entry name" value="Glyoxalase"/>
    <property type="match status" value="1"/>
</dbReference>
<sequence>MRVNFIVIIEPFWQQDLDQSHFRSRRLSNVAASGIHHVTLITRHVQANVDFYVGFLGLRLVKRTGGYEDALQLHLFYGDRLGSPGSLITFLVWEDGAPGRVGTGQVAEIALAVPPDSLGEWMTRALRAGVPFEGPSREFGEPVLRLKDPDGIIVKLVGADLAAAQSWGDEAVAPRRLRAVTILTETPEETTSFVGRFGYRPGPRIGNTTRMISDTDAVDIRDVSGYVPGIPGTGTADHVAFRAPNVEAVRAEERALARLNSSATNMHDRKYFTSLYVREPGGTLIELATDGPGFTVDEDTERLGETLLVPPHDKERARDIAVMLPQFSMPGTPRMAPRDLPFVHRFHVPDDPDDSTIVLLHGSGGNEADLMPLARRIAPRATLLGVRGRSHEEGNARWFRRLTAVNFDQADIRAEAEAFAAFVEGAIAAYRLDEAHLTFLGHSNGANFAAAVMALYPQVIRRAILLRAMPVLETLPPADLDGASVLMVAGARDPFGKDAPALADWLRASGAKLDMRTVDAGHDLVPDDEALARHWLQREEPVGA</sequence>
<dbReference type="EMBL" id="QURN01000012">
    <property type="protein sequence ID" value="RFC66608.1"/>
    <property type="molecule type" value="Genomic_DNA"/>
</dbReference>
<dbReference type="SUPFAM" id="SSF54593">
    <property type="entry name" value="Glyoxalase/Bleomycin resistance protein/Dihydroxybiphenyl dioxygenase"/>
    <property type="match status" value="1"/>
</dbReference>
<dbReference type="InterPro" id="IPR037523">
    <property type="entry name" value="VOC_core"/>
</dbReference>
<dbReference type="PANTHER" id="PTHR36110:SF2">
    <property type="entry name" value="RING-CLEAVING DIOXYGENASE MHQE-RELATED"/>
    <property type="match status" value="1"/>
</dbReference>
<keyword evidence="3" id="KW-1185">Reference proteome</keyword>
<keyword evidence="2" id="KW-0560">Oxidoreductase</keyword>
<name>A0A371XBK3_9HYPH</name>
<dbReference type="Proteomes" id="UP000262379">
    <property type="component" value="Unassembled WGS sequence"/>
</dbReference>
<reference evidence="3" key="1">
    <citation type="submission" date="2018-08" db="EMBL/GenBank/DDBJ databases">
        <authorList>
            <person name="Im W.T."/>
        </authorList>
    </citation>
    <scope>NUCLEOTIDE SEQUENCE [LARGE SCALE GENOMIC DNA]</scope>
    <source>
        <strain evidence="3">LA-28</strain>
    </source>
</reference>
<feature type="domain" description="VOC" evidence="1">
    <location>
        <begin position="176"/>
        <end position="290"/>
    </location>
</feature>
<comment type="caution">
    <text evidence="2">The sequence shown here is derived from an EMBL/GenBank/DDBJ whole genome shotgun (WGS) entry which is preliminary data.</text>
</comment>
<dbReference type="InterPro" id="IPR029068">
    <property type="entry name" value="Glyas_Bleomycin-R_OHBP_Dase"/>
</dbReference>
<organism evidence="2 3">
    <name type="scientific">Mesorhizobium denitrificans</name>
    <dbReference type="NCBI Taxonomy" id="2294114"/>
    <lineage>
        <taxon>Bacteria</taxon>
        <taxon>Pseudomonadati</taxon>
        <taxon>Pseudomonadota</taxon>
        <taxon>Alphaproteobacteria</taxon>
        <taxon>Hyphomicrobiales</taxon>
        <taxon>Phyllobacteriaceae</taxon>
        <taxon>Mesorhizobium</taxon>
    </lineage>
</organism>